<dbReference type="InterPro" id="IPR052189">
    <property type="entry name" value="L-asp_N-monooxygenase_NS-form"/>
</dbReference>
<evidence type="ECO:0000259" key="2">
    <source>
        <dbReference type="Pfam" id="PF13454"/>
    </source>
</evidence>
<evidence type="ECO:0000313" key="4">
    <source>
        <dbReference type="Proteomes" id="UP000249538"/>
    </source>
</evidence>
<sequence>MTLNIALVGSGPTGLYTLATLVEQPDPMLLTIYEAAPLGGVGMPYSPDATHIAMLANIASIEIPPLTETYLDWLHRQPGAFLRIYGVDPETLHDRQFLPRLLLGGYFRDQFERLLERGCAAGHQIALRERCRVVDIEALPEGLRLLASTDGAEPEPLFHDRVILATGHVWPDEAQNTPTYYLSPWTGLPEAEIPAARIGVLGTSLSAIDAAMSIALQHGRFSGGSEGAAVVYEPHDPAAIPRITLMSRSGILPEADFYCPLPYEPLQICTEEAAKTEAARGPQGLLDRLFALFAAQLAAADPDYAAGIGLDDLTADSFSAAYFAGRSGVEPFDHAAHNLAEVLENHAAKRTVAWRYAILRMHEVFDRMIPMLDEADLGRFDGGLKTVFVDNYAAIPPSSVSRLLALHAAGVVEVLRLGRDYDLDERGSGVAVSGAGGDRRFDLFIDARGQRPLDLAALPFPGLRRQLAQDADPKGREIAVDPQFRLQIPERDAAEIRLAALPFLMRRRPFIQGITAAAEIGTLVARSILPPVEEAPLRARSPRAEGRRGQPGEVSRRLSEWTASNGCAGC</sequence>
<dbReference type="InterPro" id="IPR036188">
    <property type="entry name" value="FAD/NAD-bd_sf"/>
</dbReference>
<dbReference type="RefSeq" id="WP_111467463.1">
    <property type="nucleotide sequence ID" value="NZ_QKZS01000010.1"/>
</dbReference>
<feature type="compositionally biased region" description="Basic and acidic residues" evidence="1">
    <location>
        <begin position="542"/>
        <end position="559"/>
    </location>
</feature>
<name>A0A2W7QTA9_9RHOB</name>
<protein>
    <submittedName>
        <fullName evidence="3">Putative NAD(P)/FAD-binding protein YdhS</fullName>
    </submittedName>
</protein>
<proteinExistence type="predicted"/>
<evidence type="ECO:0000256" key="1">
    <source>
        <dbReference type="SAM" id="MobiDB-lite"/>
    </source>
</evidence>
<gene>
    <name evidence="3" type="ORF">LX76_03262</name>
</gene>
<accession>A0A2W7QTA9</accession>
<dbReference type="PANTHER" id="PTHR40254:SF1">
    <property type="entry name" value="BLR0577 PROTEIN"/>
    <property type="match status" value="1"/>
</dbReference>
<dbReference type="Pfam" id="PF13454">
    <property type="entry name" value="NAD_binding_9"/>
    <property type="match status" value="1"/>
</dbReference>
<feature type="compositionally biased region" description="Polar residues" evidence="1">
    <location>
        <begin position="561"/>
        <end position="570"/>
    </location>
</feature>
<dbReference type="AlphaFoldDB" id="A0A2W7QTA9"/>
<dbReference type="Gene3D" id="3.50.50.60">
    <property type="entry name" value="FAD/NAD(P)-binding domain"/>
    <property type="match status" value="1"/>
</dbReference>
<evidence type="ECO:0000313" key="3">
    <source>
        <dbReference type="EMBL" id="PZX51221.1"/>
    </source>
</evidence>
<reference evidence="3 4" key="1">
    <citation type="submission" date="2018-06" db="EMBL/GenBank/DDBJ databases">
        <title>Genomic Encyclopedia of Archaeal and Bacterial Type Strains, Phase II (KMG-II): from individual species to whole genera.</title>
        <authorList>
            <person name="Goeker M."/>
        </authorList>
    </citation>
    <scope>NUCLEOTIDE SEQUENCE [LARGE SCALE GENOMIC DNA]</scope>
    <source>
        <strain evidence="3 4">DSM 18774</strain>
    </source>
</reference>
<dbReference type="PANTHER" id="PTHR40254">
    <property type="entry name" value="BLR0577 PROTEIN"/>
    <property type="match status" value="1"/>
</dbReference>
<comment type="caution">
    <text evidence="3">The sequence shown here is derived from an EMBL/GenBank/DDBJ whole genome shotgun (WGS) entry which is preliminary data.</text>
</comment>
<feature type="domain" description="FAD-dependent urate hydroxylase HpyO/Asp monooxygenase CreE-like FAD/NAD(P)-binding" evidence="2">
    <location>
        <begin position="6"/>
        <end position="168"/>
    </location>
</feature>
<feature type="region of interest" description="Disordered" evidence="1">
    <location>
        <begin position="538"/>
        <end position="570"/>
    </location>
</feature>
<dbReference type="Proteomes" id="UP000249538">
    <property type="component" value="Unassembled WGS sequence"/>
</dbReference>
<dbReference type="EMBL" id="QKZS01000010">
    <property type="protein sequence ID" value="PZX51221.1"/>
    <property type="molecule type" value="Genomic_DNA"/>
</dbReference>
<dbReference type="InterPro" id="IPR038732">
    <property type="entry name" value="HpyO/CreE_NAD-binding"/>
</dbReference>
<organism evidence="3 4">
    <name type="scientific">Cereibacter changlensis</name>
    <dbReference type="NCBI Taxonomy" id="402884"/>
    <lineage>
        <taxon>Bacteria</taxon>
        <taxon>Pseudomonadati</taxon>
        <taxon>Pseudomonadota</taxon>
        <taxon>Alphaproteobacteria</taxon>
        <taxon>Rhodobacterales</taxon>
        <taxon>Paracoccaceae</taxon>
        <taxon>Cereibacter</taxon>
    </lineage>
</organism>
<dbReference type="SUPFAM" id="SSF51905">
    <property type="entry name" value="FAD/NAD(P)-binding domain"/>
    <property type="match status" value="1"/>
</dbReference>